<keyword evidence="1" id="KW-1133">Transmembrane helix</keyword>
<dbReference type="AlphaFoldDB" id="A0A934JWV6"/>
<accession>A0A934JWV6</accession>
<feature type="transmembrane region" description="Helical" evidence="1">
    <location>
        <begin position="12"/>
        <end position="30"/>
    </location>
</feature>
<dbReference type="RefSeq" id="WP_337310736.1">
    <property type="nucleotide sequence ID" value="NZ_JAEKNS010000070.1"/>
</dbReference>
<comment type="caution">
    <text evidence="2">The sequence shown here is derived from an EMBL/GenBank/DDBJ whole genome shotgun (WGS) entry which is preliminary data.</text>
</comment>
<organism evidence="2 3">
    <name type="scientific">Candidatus Aeolococcus gillhamiae</name>
    <dbReference type="NCBI Taxonomy" id="3127015"/>
    <lineage>
        <taxon>Bacteria</taxon>
        <taxon>Bacillati</taxon>
        <taxon>Candidatus Dormiibacterota</taxon>
        <taxon>Candidatus Dormibacteria</taxon>
        <taxon>Candidatus Aeolococcales</taxon>
        <taxon>Candidatus Aeolococcaceae</taxon>
        <taxon>Candidatus Aeolococcus</taxon>
    </lineage>
</organism>
<sequence length="123" mass="12982">MESVVKARDAAWGVVTGLAVALLGVLPFGWPPWLAILVGLAVALAVAVTLTLVERCRRSVIVPSTGPPSSRPGSTGIRLRNVRGLKSSGNTFVGLDTAWDAEDVEDWEQGEDTIIAPDPPKQP</sequence>
<feature type="transmembrane region" description="Helical" evidence="1">
    <location>
        <begin position="36"/>
        <end position="53"/>
    </location>
</feature>
<evidence type="ECO:0000313" key="2">
    <source>
        <dbReference type="EMBL" id="MBJ7594490.1"/>
    </source>
</evidence>
<gene>
    <name evidence="2" type="ORF">JF886_06430</name>
</gene>
<dbReference type="EMBL" id="JAEKNS010000070">
    <property type="protein sequence ID" value="MBJ7594490.1"/>
    <property type="molecule type" value="Genomic_DNA"/>
</dbReference>
<dbReference type="Proteomes" id="UP000606991">
    <property type="component" value="Unassembled WGS sequence"/>
</dbReference>
<keyword evidence="1" id="KW-0472">Membrane</keyword>
<reference evidence="2 3" key="1">
    <citation type="submission" date="2020-10" db="EMBL/GenBank/DDBJ databases">
        <title>Ca. Dormibacterota MAGs.</title>
        <authorList>
            <person name="Montgomery K."/>
        </authorList>
    </citation>
    <scope>NUCLEOTIDE SEQUENCE [LARGE SCALE GENOMIC DNA]</scope>
    <source>
        <strain evidence="2">SC8812_S17_18</strain>
    </source>
</reference>
<proteinExistence type="predicted"/>
<protein>
    <submittedName>
        <fullName evidence="2">Uncharacterized protein</fullName>
    </submittedName>
</protein>
<keyword evidence="1" id="KW-0812">Transmembrane</keyword>
<evidence type="ECO:0000256" key="1">
    <source>
        <dbReference type="SAM" id="Phobius"/>
    </source>
</evidence>
<name>A0A934JWV6_9BACT</name>
<evidence type="ECO:0000313" key="3">
    <source>
        <dbReference type="Proteomes" id="UP000606991"/>
    </source>
</evidence>